<dbReference type="GO" id="GO:0044753">
    <property type="term" value="C:amphisome"/>
    <property type="evidence" value="ECO:0007669"/>
    <property type="project" value="TreeGrafter"/>
</dbReference>
<dbReference type="InterPro" id="IPR009060">
    <property type="entry name" value="UBA-like_sf"/>
</dbReference>
<evidence type="ECO:0008006" key="13">
    <source>
        <dbReference type="Google" id="ProtNLM"/>
    </source>
</evidence>
<evidence type="ECO:0000259" key="6">
    <source>
        <dbReference type="PROSITE" id="PS50135"/>
    </source>
</evidence>
<dbReference type="GO" id="GO:0008270">
    <property type="term" value="F:zinc ion binding"/>
    <property type="evidence" value="ECO:0007669"/>
    <property type="project" value="UniProtKB-KW"/>
</dbReference>
<protein>
    <recommendedName>
        <fullName evidence="13">Sequestosome-1</fullName>
    </recommendedName>
</protein>
<dbReference type="InterPro" id="IPR043145">
    <property type="entry name" value="Znf_ZZ_sf"/>
</dbReference>
<evidence type="ECO:0000313" key="8">
    <source>
        <dbReference type="EMBL" id="CAF3188148.1"/>
    </source>
</evidence>
<evidence type="ECO:0000313" key="12">
    <source>
        <dbReference type="Proteomes" id="UP000663833"/>
    </source>
</evidence>
<dbReference type="Proteomes" id="UP000663862">
    <property type="component" value="Unassembled WGS sequence"/>
</dbReference>
<dbReference type="PROSITE" id="PS01357">
    <property type="entry name" value="ZF_ZZ_1"/>
    <property type="match status" value="1"/>
</dbReference>
<dbReference type="PROSITE" id="PS50135">
    <property type="entry name" value="ZF_ZZ_2"/>
    <property type="match status" value="1"/>
</dbReference>
<dbReference type="EMBL" id="CAJOBO010001791">
    <property type="protein sequence ID" value="CAF4409440.1"/>
    <property type="molecule type" value="Genomic_DNA"/>
</dbReference>
<evidence type="ECO:0000256" key="2">
    <source>
        <dbReference type="ARBA" id="ARBA00022771"/>
    </source>
</evidence>
<accession>A0A817PWQ6</accession>
<evidence type="ECO:0000256" key="3">
    <source>
        <dbReference type="ARBA" id="ARBA00022833"/>
    </source>
</evidence>
<dbReference type="Gene3D" id="3.10.20.90">
    <property type="entry name" value="Phosphatidylinositol 3-kinase Catalytic Subunit, Chain A, domain 1"/>
    <property type="match status" value="1"/>
</dbReference>
<dbReference type="Proteomes" id="UP000663869">
    <property type="component" value="Unassembled WGS sequence"/>
</dbReference>
<dbReference type="InterPro" id="IPR052260">
    <property type="entry name" value="Autophagy_Rcpt_SigReg"/>
</dbReference>
<keyword evidence="2 4" id="KW-0863">Zinc-finger</keyword>
<feature type="region of interest" description="Disordered" evidence="5">
    <location>
        <begin position="270"/>
        <end position="329"/>
    </location>
</feature>
<dbReference type="SMART" id="SM00291">
    <property type="entry name" value="ZnF_ZZ"/>
    <property type="match status" value="1"/>
</dbReference>
<dbReference type="Gene3D" id="1.10.8.10">
    <property type="entry name" value="DNA helicase RuvA subunit, C-terminal domain"/>
    <property type="match status" value="1"/>
</dbReference>
<dbReference type="GO" id="GO:0016235">
    <property type="term" value="C:aggresome"/>
    <property type="evidence" value="ECO:0007669"/>
    <property type="project" value="TreeGrafter"/>
</dbReference>
<gene>
    <name evidence="9" type="ORF">FME351_LOCUS5775</name>
    <name evidence="10" type="ORF">HFQ381_LOCUS20694</name>
    <name evidence="8" type="ORF">LUA448_LOCUS1388</name>
    <name evidence="11" type="ORF">TSG867_LOCUS19427</name>
</gene>
<dbReference type="PANTHER" id="PTHR15090:SF0">
    <property type="entry name" value="SEQUESTOSOME-1"/>
    <property type="match status" value="1"/>
</dbReference>
<dbReference type="AlphaFoldDB" id="A0A817PWQ6"/>
<dbReference type="GO" id="GO:0070530">
    <property type="term" value="F:K63-linked polyubiquitin modification-dependent protein binding"/>
    <property type="evidence" value="ECO:0007669"/>
    <property type="project" value="TreeGrafter"/>
</dbReference>
<dbReference type="Gene3D" id="3.30.60.90">
    <property type="match status" value="1"/>
</dbReference>
<dbReference type="PANTHER" id="PTHR15090">
    <property type="entry name" value="SEQUESTOSOME 1-RELATED"/>
    <property type="match status" value="1"/>
</dbReference>
<dbReference type="EMBL" id="CAJNYU010000497">
    <property type="protein sequence ID" value="CAF3364877.1"/>
    <property type="molecule type" value="Genomic_DNA"/>
</dbReference>
<evidence type="ECO:0000259" key="7">
    <source>
        <dbReference type="PROSITE" id="PS51745"/>
    </source>
</evidence>
<dbReference type="GO" id="GO:0035973">
    <property type="term" value="P:aggrephagy"/>
    <property type="evidence" value="ECO:0007669"/>
    <property type="project" value="TreeGrafter"/>
</dbReference>
<feature type="domain" description="ZZ-type" evidence="6">
    <location>
        <begin position="109"/>
        <end position="159"/>
    </location>
</feature>
<feature type="compositionally biased region" description="Low complexity" evidence="5">
    <location>
        <begin position="281"/>
        <end position="323"/>
    </location>
</feature>
<dbReference type="GO" id="GO:0005080">
    <property type="term" value="F:protein kinase C binding"/>
    <property type="evidence" value="ECO:0007669"/>
    <property type="project" value="TreeGrafter"/>
</dbReference>
<dbReference type="InterPro" id="IPR000433">
    <property type="entry name" value="Znf_ZZ"/>
</dbReference>
<evidence type="ECO:0000256" key="4">
    <source>
        <dbReference type="PROSITE-ProRule" id="PRU00228"/>
    </source>
</evidence>
<sequence>MTAVYYIKVYLTKINQQQEIRRFCIDISPENDVYNELTTKIKSYLSNNQLQDFILQYNDEDNERITFSSNDELRSAITLNKDTNTLKVFVTFNQSIPQEQHNATNKECHVGVECDACKGPVIGCRYKCCVCPNYDLCEKCALVGIHSEHNMIKISKPSNYHNFNDHYHHHFNNHHDGHQHNHMPPPHPPSSPFVSSQDYLQKIQAQIPQWLPNRQNAAHFRSHVQQHIDSLKANSQTHMKSSKQYLENVGQYLQKTLTPLGVNCEYHVEEEKQKPNEQQEEQVSTTTTTTTHSAVNSVVTSNSSDSDSSSTNNNNNQENTENSIIPPVEESTHIRNSLEYSIDDCMQRMTAMGFIDANGALRELIRSKQGDINLVLDAINPRSYQV</sequence>
<evidence type="ECO:0000313" key="10">
    <source>
        <dbReference type="EMBL" id="CAF4409440.1"/>
    </source>
</evidence>
<dbReference type="SUPFAM" id="SSF57850">
    <property type="entry name" value="RING/U-box"/>
    <property type="match status" value="1"/>
</dbReference>
<dbReference type="CDD" id="cd02340">
    <property type="entry name" value="ZZ_NBR1_like"/>
    <property type="match status" value="1"/>
</dbReference>
<dbReference type="GO" id="GO:0007032">
    <property type="term" value="P:endosome organization"/>
    <property type="evidence" value="ECO:0007669"/>
    <property type="project" value="TreeGrafter"/>
</dbReference>
<evidence type="ECO:0000256" key="1">
    <source>
        <dbReference type="ARBA" id="ARBA00022723"/>
    </source>
</evidence>
<proteinExistence type="predicted"/>
<feature type="domain" description="PB1" evidence="7">
    <location>
        <begin position="9"/>
        <end position="93"/>
    </location>
</feature>
<evidence type="ECO:0000313" key="11">
    <source>
        <dbReference type="EMBL" id="CAF4480257.1"/>
    </source>
</evidence>
<reference evidence="8" key="1">
    <citation type="submission" date="2021-02" db="EMBL/GenBank/DDBJ databases">
        <authorList>
            <person name="Nowell W R."/>
        </authorList>
    </citation>
    <scope>NUCLEOTIDE SEQUENCE</scope>
</reference>
<organism evidence="8 12">
    <name type="scientific">Rotaria socialis</name>
    <dbReference type="NCBI Taxonomy" id="392032"/>
    <lineage>
        <taxon>Eukaryota</taxon>
        <taxon>Metazoa</taxon>
        <taxon>Spiralia</taxon>
        <taxon>Gnathifera</taxon>
        <taxon>Rotifera</taxon>
        <taxon>Eurotatoria</taxon>
        <taxon>Bdelloidea</taxon>
        <taxon>Philodinida</taxon>
        <taxon>Philodinidae</taxon>
        <taxon>Rotaria</taxon>
    </lineage>
</organism>
<dbReference type="PROSITE" id="PS51745">
    <property type="entry name" value="PB1"/>
    <property type="match status" value="1"/>
</dbReference>
<dbReference type="InterPro" id="IPR000270">
    <property type="entry name" value="PB1_dom"/>
</dbReference>
<dbReference type="GO" id="GO:0000423">
    <property type="term" value="P:mitophagy"/>
    <property type="evidence" value="ECO:0007669"/>
    <property type="project" value="TreeGrafter"/>
</dbReference>
<dbReference type="SUPFAM" id="SSF46934">
    <property type="entry name" value="UBA-like"/>
    <property type="match status" value="1"/>
</dbReference>
<dbReference type="SUPFAM" id="SSF54277">
    <property type="entry name" value="CAD &amp; PB1 domains"/>
    <property type="match status" value="1"/>
</dbReference>
<evidence type="ECO:0000313" key="9">
    <source>
        <dbReference type="EMBL" id="CAF3364877.1"/>
    </source>
</evidence>
<keyword evidence="1" id="KW-0479">Metal-binding</keyword>
<dbReference type="Proteomes" id="UP000663851">
    <property type="component" value="Unassembled WGS sequence"/>
</dbReference>
<keyword evidence="3" id="KW-0862">Zinc</keyword>
<dbReference type="Pfam" id="PF00564">
    <property type="entry name" value="PB1"/>
    <property type="match status" value="1"/>
</dbReference>
<dbReference type="InterPro" id="IPR053793">
    <property type="entry name" value="PB1-like"/>
</dbReference>
<name>A0A817PWQ6_9BILA</name>
<dbReference type="EMBL" id="CAJOBQ010001358">
    <property type="protein sequence ID" value="CAF4480257.1"/>
    <property type="molecule type" value="Genomic_DNA"/>
</dbReference>
<dbReference type="Proteomes" id="UP000663833">
    <property type="component" value="Unassembled WGS sequence"/>
</dbReference>
<feature type="region of interest" description="Disordered" evidence="5">
    <location>
        <begin position="172"/>
        <end position="195"/>
    </location>
</feature>
<evidence type="ECO:0000256" key="5">
    <source>
        <dbReference type="SAM" id="MobiDB-lite"/>
    </source>
</evidence>
<dbReference type="Pfam" id="PF00569">
    <property type="entry name" value="ZZ"/>
    <property type="match status" value="1"/>
</dbReference>
<comment type="caution">
    <text evidence="8">The sequence shown here is derived from an EMBL/GenBank/DDBJ whole genome shotgun (WGS) entry which is preliminary data.</text>
</comment>
<dbReference type="EMBL" id="CAJNYD010000035">
    <property type="protein sequence ID" value="CAF3188148.1"/>
    <property type="molecule type" value="Genomic_DNA"/>
</dbReference>